<comment type="caution">
    <text evidence="3">The sequence shown here is derived from an EMBL/GenBank/DDBJ whole genome shotgun (WGS) entry which is preliminary data.</text>
</comment>
<feature type="transmembrane region" description="Helical" evidence="1">
    <location>
        <begin position="58"/>
        <end position="76"/>
    </location>
</feature>
<evidence type="ECO:0000313" key="4">
    <source>
        <dbReference type="Proteomes" id="UP000729701"/>
    </source>
</evidence>
<proteinExistence type="predicted"/>
<dbReference type="InterPro" id="IPR025403">
    <property type="entry name" value="TgpA-like_C"/>
</dbReference>
<dbReference type="EMBL" id="JAHHGZ010000079">
    <property type="protein sequence ID" value="MBW4672441.1"/>
    <property type="molecule type" value="Genomic_DNA"/>
</dbReference>
<organism evidence="3 4">
    <name type="scientific">Cyanomargarita calcarea GSE-NOS-MK-12-04C</name>
    <dbReference type="NCBI Taxonomy" id="2839659"/>
    <lineage>
        <taxon>Bacteria</taxon>
        <taxon>Bacillati</taxon>
        <taxon>Cyanobacteriota</taxon>
        <taxon>Cyanophyceae</taxon>
        <taxon>Nostocales</taxon>
        <taxon>Cyanomargaritaceae</taxon>
        <taxon>Cyanomargarita</taxon>
    </lineage>
</organism>
<evidence type="ECO:0000259" key="2">
    <source>
        <dbReference type="Pfam" id="PF13559"/>
    </source>
</evidence>
<evidence type="ECO:0000256" key="1">
    <source>
        <dbReference type="SAM" id="Phobius"/>
    </source>
</evidence>
<sequence length="212" mass="24992">MPVDIFEKTSWDWQLDQMKQQLGEWVEYQFSRFNLALPEWGEPEWSIDGQLLLKLLNFLFWLLLGLFLVWIAWRLWREFSPYIHSWFGTSNSTAIEESTRSSDLSIAALIGRSHEFYRQGNYREACRCLYLAMLQQLHETKVLPQKKSRTDGEYLQLLRLSVTPIAPYETLILTHEQLCFGNAKIESENYLQCQQAYQEIKRLKEVGEGGKG</sequence>
<dbReference type="Proteomes" id="UP000729701">
    <property type="component" value="Unassembled WGS sequence"/>
</dbReference>
<evidence type="ECO:0000313" key="3">
    <source>
        <dbReference type="EMBL" id="MBW4672441.1"/>
    </source>
</evidence>
<feature type="domain" description="Protein-glutamine gamma-glutamyltransferase-like C-terminal" evidence="2">
    <location>
        <begin position="129"/>
        <end position="198"/>
    </location>
</feature>
<keyword evidence="1" id="KW-0812">Transmembrane</keyword>
<reference evidence="3" key="1">
    <citation type="submission" date="2021-05" db="EMBL/GenBank/DDBJ databases">
        <authorList>
            <person name="Pietrasiak N."/>
            <person name="Ward R."/>
            <person name="Stajich J.E."/>
            <person name="Kurbessoian T."/>
        </authorList>
    </citation>
    <scope>NUCLEOTIDE SEQUENCE</scope>
    <source>
        <strain evidence="3">GSE-NOS-MK-12-04C</strain>
    </source>
</reference>
<keyword evidence="1" id="KW-0472">Membrane</keyword>
<dbReference type="AlphaFoldDB" id="A0A951QV81"/>
<dbReference type="Pfam" id="PF13559">
    <property type="entry name" value="DUF4129"/>
    <property type="match status" value="1"/>
</dbReference>
<name>A0A951QV81_9CYAN</name>
<accession>A0A951QV81</accession>
<reference evidence="3" key="2">
    <citation type="journal article" date="2022" name="Microbiol. Resour. Announc.">
        <title>Metagenome Sequencing to Explore Phylogenomics of Terrestrial Cyanobacteria.</title>
        <authorList>
            <person name="Ward R.D."/>
            <person name="Stajich J.E."/>
            <person name="Johansen J.R."/>
            <person name="Huntemann M."/>
            <person name="Clum A."/>
            <person name="Foster B."/>
            <person name="Foster B."/>
            <person name="Roux S."/>
            <person name="Palaniappan K."/>
            <person name="Varghese N."/>
            <person name="Mukherjee S."/>
            <person name="Reddy T.B.K."/>
            <person name="Daum C."/>
            <person name="Copeland A."/>
            <person name="Chen I.A."/>
            <person name="Ivanova N.N."/>
            <person name="Kyrpides N.C."/>
            <person name="Shapiro N."/>
            <person name="Eloe-Fadrosh E.A."/>
            <person name="Pietrasiak N."/>
        </authorList>
    </citation>
    <scope>NUCLEOTIDE SEQUENCE</scope>
    <source>
        <strain evidence="3">GSE-NOS-MK-12-04C</strain>
    </source>
</reference>
<gene>
    <name evidence="3" type="ORF">KME60_34745</name>
</gene>
<keyword evidence="1" id="KW-1133">Transmembrane helix</keyword>
<protein>
    <submittedName>
        <fullName evidence="3">DUF4129 domain-containing protein</fullName>
    </submittedName>
</protein>